<proteinExistence type="predicted"/>
<sequence length="241" mass="28146">MELDKKSQMPLYAQLMKKIREQIQDGTFKARDQIPTESELADMYQVSRITVRRTIEELCAQGFLVKRQGKGTFVEEPKIFRKVEKDNNMSFSQACHSNGRKPSSHVLNCQLENVEEWQEDFFGMTGNEQLYHVERILSADDLPIIYEHIYIPVSRVPDFQVQKLENGSLFRLFQEEYHVKESEKARSTVEVRAASRSIAEYLKMNQGEPVMILVSYMNDDKEKPLYISYEVIAGSRYRISI</sequence>
<dbReference type="EMBL" id="CACRST010000013">
    <property type="protein sequence ID" value="VYT02468.1"/>
    <property type="molecule type" value="Genomic_DNA"/>
</dbReference>
<dbReference type="GO" id="GO:0003677">
    <property type="term" value="F:DNA binding"/>
    <property type="evidence" value="ECO:0007669"/>
    <property type="project" value="UniProtKB-KW"/>
</dbReference>
<dbReference type="InterPro" id="IPR011663">
    <property type="entry name" value="UTRA"/>
</dbReference>
<dbReference type="PANTHER" id="PTHR44846">
    <property type="entry name" value="MANNOSYL-D-GLYCERATE TRANSPORT/METABOLISM SYSTEM REPRESSOR MNGR-RELATED"/>
    <property type="match status" value="1"/>
</dbReference>
<dbReference type="CDD" id="cd07377">
    <property type="entry name" value="WHTH_GntR"/>
    <property type="match status" value="1"/>
</dbReference>
<dbReference type="PANTHER" id="PTHR44846:SF1">
    <property type="entry name" value="MANNOSYL-D-GLYCERATE TRANSPORT_METABOLISM SYSTEM REPRESSOR MNGR-RELATED"/>
    <property type="match status" value="1"/>
</dbReference>
<evidence type="ECO:0000259" key="4">
    <source>
        <dbReference type="PROSITE" id="PS50949"/>
    </source>
</evidence>
<protein>
    <submittedName>
        <fullName evidence="5">HTH-type transcriptional regulator FrlR</fullName>
    </submittedName>
</protein>
<dbReference type="PROSITE" id="PS50949">
    <property type="entry name" value="HTH_GNTR"/>
    <property type="match status" value="1"/>
</dbReference>
<dbReference type="InterPro" id="IPR000524">
    <property type="entry name" value="Tscrpt_reg_HTH_GntR"/>
</dbReference>
<evidence type="ECO:0000256" key="1">
    <source>
        <dbReference type="ARBA" id="ARBA00023015"/>
    </source>
</evidence>
<dbReference type="Gene3D" id="3.40.1410.10">
    <property type="entry name" value="Chorismate lyase-like"/>
    <property type="match status" value="1"/>
</dbReference>
<dbReference type="SMART" id="SM00866">
    <property type="entry name" value="UTRA"/>
    <property type="match status" value="1"/>
</dbReference>
<dbReference type="SMART" id="SM00345">
    <property type="entry name" value="HTH_GNTR"/>
    <property type="match status" value="1"/>
</dbReference>
<name>A0A6N2T9V3_9FIRM</name>
<dbReference type="InterPro" id="IPR050679">
    <property type="entry name" value="Bact_HTH_transcr_reg"/>
</dbReference>
<dbReference type="Gene3D" id="1.10.10.10">
    <property type="entry name" value="Winged helix-like DNA-binding domain superfamily/Winged helix DNA-binding domain"/>
    <property type="match status" value="1"/>
</dbReference>
<dbReference type="GO" id="GO:0003700">
    <property type="term" value="F:DNA-binding transcription factor activity"/>
    <property type="evidence" value="ECO:0007669"/>
    <property type="project" value="InterPro"/>
</dbReference>
<dbReference type="PRINTS" id="PR00035">
    <property type="entry name" value="HTHGNTR"/>
</dbReference>
<dbReference type="Pfam" id="PF00392">
    <property type="entry name" value="GntR"/>
    <property type="match status" value="1"/>
</dbReference>
<evidence type="ECO:0000313" key="5">
    <source>
        <dbReference type="EMBL" id="VYT02468.1"/>
    </source>
</evidence>
<keyword evidence="1" id="KW-0805">Transcription regulation</keyword>
<dbReference type="FunFam" id="1.10.10.10:FF:000079">
    <property type="entry name" value="GntR family transcriptional regulator"/>
    <property type="match status" value="1"/>
</dbReference>
<accession>A0A6N2T9V3</accession>
<dbReference type="InterPro" id="IPR036388">
    <property type="entry name" value="WH-like_DNA-bd_sf"/>
</dbReference>
<evidence type="ECO:0000256" key="3">
    <source>
        <dbReference type="ARBA" id="ARBA00023163"/>
    </source>
</evidence>
<evidence type="ECO:0000256" key="2">
    <source>
        <dbReference type="ARBA" id="ARBA00023125"/>
    </source>
</evidence>
<dbReference type="InterPro" id="IPR028978">
    <property type="entry name" value="Chorismate_lyase_/UTRA_dom_sf"/>
</dbReference>
<dbReference type="SUPFAM" id="SSF46785">
    <property type="entry name" value="Winged helix' DNA-binding domain"/>
    <property type="match status" value="1"/>
</dbReference>
<feature type="domain" description="HTH gntR-type" evidence="4">
    <location>
        <begin position="9"/>
        <end position="77"/>
    </location>
</feature>
<keyword evidence="3" id="KW-0804">Transcription</keyword>
<keyword evidence="2" id="KW-0238">DNA-binding</keyword>
<dbReference type="AlphaFoldDB" id="A0A6N2T9V3"/>
<organism evidence="5">
    <name type="scientific">Blautia glucerasea</name>
    <dbReference type="NCBI Taxonomy" id="536633"/>
    <lineage>
        <taxon>Bacteria</taxon>
        <taxon>Bacillati</taxon>
        <taxon>Bacillota</taxon>
        <taxon>Clostridia</taxon>
        <taxon>Lachnospirales</taxon>
        <taxon>Lachnospiraceae</taxon>
        <taxon>Blautia</taxon>
    </lineage>
</organism>
<dbReference type="InterPro" id="IPR036390">
    <property type="entry name" value="WH_DNA-bd_sf"/>
</dbReference>
<dbReference type="SUPFAM" id="SSF64288">
    <property type="entry name" value="Chorismate lyase-like"/>
    <property type="match status" value="1"/>
</dbReference>
<reference evidence="5" key="1">
    <citation type="submission" date="2019-11" db="EMBL/GenBank/DDBJ databases">
        <authorList>
            <person name="Feng L."/>
        </authorList>
    </citation>
    <scope>NUCLEOTIDE SEQUENCE</scope>
    <source>
        <strain evidence="5">BgluceraseaLFYP119</strain>
    </source>
</reference>
<dbReference type="Pfam" id="PF07702">
    <property type="entry name" value="UTRA"/>
    <property type="match status" value="1"/>
</dbReference>
<dbReference type="GO" id="GO:0045892">
    <property type="term" value="P:negative regulation of DNA-templated transcription"/>
    <property type="evidence" value="ECO:0007669"/>
    <property type="project" value="TreeGrafter"/>
</dbReference>
<gene>
    <name evidence="5" type="primary">frlR</name>
    <name evidence="5" type="ORF">BGLFYP119_01513</name>
</gene>